<gene>
    <name evidence="3" type="ORF">BCONGLO52_13130</name>
</gene>
<organism evidence="3 4">
    <name type="scientific">Brachybacterium conglomeratum</name>
    <dbReference type="NCBI Taxonomy" id="47846"/>
    <lineage>
        <taxon>Bacteria</taxon>
        <taxon>Bacillati</taxon>
        <taxon>Actinomycetota</taxon>
        <taxon>Actinomycetes</taxon>
        <taxon>Micrococcales</taxon>
        <taxon>Dermabacteraceae</taxon>
        <taxon>Brachybacterium</taxon>
    </lineage>
</organism>
<feature type="domain" description="Acyl-CoA thioesterase-like C-terminal" evidence="2">
    <location>
        <begin position="149"/>
        <end position="279"/>
    </location>
</feature>
<dbReference type="RefSeq" id="WP_206516191.1">
    <property type="nucleotide sequence ID" value="NZ_BSDQ01000001.1"/>
</dbReference>
<evidence type="ECO:0000313" key="3">
    <source>
        <dbReference type="EMBL" id="GLI30472.1"/>
    </source>
</evidence>
<dbReference type="InterPro" id="IPR049450">
    <property type="entry name" value="ACOT8-like_C"/>
</dbReference>
<dbReference type="InterPro" id="IPR049449">
    <property type="entry name" value="TesB_ACOT8-like_N"/>
</dbReference>
<dbReference type="InterPro" id="IPR029069">
    <property type="entry name" value="HotDog_dom_sf"/>
</dbReference>
<dbReference type="EMBL" id="BSDQ01000001">
    <property type="protein sequence ID" value="GLI30472.1"/>
    <property type="molecule type" value="Genomic_DNA"/>
</dbReference>
<dbReference type="InterPro" id="IPR042171">
    <property type="entry name" value="Acyl-CoA_hotdog"/>
</dbReference>
<dbReference type="Pfam" id="PF20789">
    <property type="entry name" value="4HBT_3C"/>
    <property type="match status" value="1"/>
</dbReference>
<evidence type="ECO:0000259" key="1">
    <source>
        <dbReference type="Pfam" id="PF13622"/>
    </source>
</evidence>
<protein>
    <submittedName>
        <fullName evidence="3">Thioesterase</fullName>
    </submittedName>
</protein>
<accession>A0ABQ5RGB2</accession>
<keyword evidence="4" id="KW-1185">Reference proteome</keyword>
<evidence type="ECO:0000259" key="2">
    <source>
        <dbReference type="Pfam" id="PF20789"/>
    </source>
</evidence>
<dbReference type="Gene3D" id="2.40.160.210">
    <property type="entry name" value="Acyl-CoA thioesterase, double hotdog domain"/>
    <property type="match status" value="1"/>
</dbReference>
<reference evidence="3" key="1">
    <citation type="submission" date="2022-12" db="EMBL/GenBank/DDBJ databases">
        <title>Reference genome sequencing for broad-spectrum identification of bacterial and archaeal isolates by mass spectrometry.</title>
        <authorList>
            <person name="Sekiguchi Y."/>
            <person name="Tourlousse D.M."/>
        </authorList>
    </citation>
    <scope>NUCLEOTIDE SEQUENCE</scope>
    <source>
        <strain evidence="3">5-2</strain>
    </source>
</reference>
<dbReference type="Proteomes" id="UP001144451">
    <property type="component" value="Unassembled WGS sequence"/>
</dbReference>
<name>A0ABQ5RGB2_9MICO</name>
<comment type="caution">
    <text evidence="3">The sequence shown here is derived from an EMBL/GenBank/DDBJ whole genome shotgun (WGS) entry which is preliminary data.</text>
</comment>
<dbReference type="GeneID" id="78122652"/>
<dbReference type="Pfam" id="PF13622">
    <property type="entry name" value="4HBT_3"/>
    <property type="match status" value="1"/>
</dbReference>
<sequence length="286" mass="31126">MTGQEQGQQGGAGLEAIGEDRAAGSEAYFVQVGPDTYLPSEHAGGAWSDDELHISPVGALLVEHLERWRAEHADPDKVLGRLSIDILGQLRRGPIELSTRMLRPGRTIELLETTAVIAGRETLRARSWVMSAQQTAEVAGTELPPLPGPEGLPERSMAEDWTGGFIHSISLRDAEPKRPGRGRSWLRAEHPLIEGEEAGELATFLIPVDASNGIAVRETPREWMFPNLDLTIHLMRRPTGRWLGLDTTVSFGPTGQGLTSSVLHDQEGPLGSVQQTLTVRPIPRQA</sequence>
<evidence type="ECO:0000313" key="4">
    <source>
        <dbReference type="Proteomes" id="UP001144451"/>
    </source>
</evidence>
<dbReference type="SUPFAM" id="SSF54637">
    <property type="entry name" value="Thioesterase/thiol ester dehydrase-isomerase"/>
    <property type="match status" value="1"/>
</dbReference>
<proteinExistence type="predicted"/>
<feature type="domain" description="Acyl-CoA thioesterase-like N-terminal HotDog" evidence="1">
    <location>
        <begin position="51"/>
        <end position="129"/>
    </location>
</feature>